<comment type="caution">
    <text evidence="3">The sequence shown here is derived from an EMBL/GenBank/DDBJ whole genome shotgun (WGS) entry which is preliminary data.</text>
</comment>
<evidence type="ECO:0000313" key="4">
    <source>
        <dbReference type="Proteomes" id="UP001500795"/>
    </source>
</evidence>
<feature type="chain" id="PRO_5046649068" description="Oxidoreductase molybdopterin-binding domain-containing protein" evidence="1">
    <location>
        <begin position="25"/>
        <end position="159"/>
    </location>
</feature>
<feature type="signal peptide" evidence="1">
    <location>
        <begin position="1"/>
        <end position="24"/>
    </location>
</feature>
<evidence type="ECO:0000259" key="2">
    <source>
        <dbReference type="Pfam" id="PF00174"/>
    </source>
</evidence>
<feature type="domain" description="Oxidoreductase molybdopterin-binding" evidence="2">
    <location>
        <begin position="58"/>
        <end position="133"/>
    </location>
</feature>
<dbReference type="SUPFAM" id="SSF56524">
    <property type="entry name" value="Oxidoreductase molybdopterin-binding domain"/>
    <property type="match status" value="1"/>
</dbReference>
<keyword evidence="4" id="KW-1185">Reference proteome</keyword>
<keyword evidence="1" id="KW-0732">Signal</keyword>
<organism evidence="3 4">
    <name type="scientific">Zobellella aerophila</name>
    <dbReference type="NCBI Taxonomy" id="870480"/>
    <lineage>
        <taxon>Bacteria</taxon>
        <taxon>Pseudomonadati</taxon>
        <taxon>Pseudomonadota</taxon>
        <taxon>Gammaproteobacteria</taxon>
        <taxon>Aeromonadales</taxon>
        <taxon>Aeromonadaceae</taxon>
        <taxon>Zobellella</taxon>
    </lineage>
</organism>
<evidence type="ECO:0000313" key="3">
    <source>
        <dbReference type="EMBL" id="GAA3534949.1"/>
    </source>
</evidence>
<reference evidence="4" key="1">
    <citation type="journal article" date="2019" name="Int. J. Syst. Evol. Microbiol.">
        <title>The Global Catalogue of Microorganisms (GCM) 10K type strain sequencing project: providing services to taxonomists for standard genome sequencing and annotation.</title>
        <authorList>
            <consortium name="The Broad Institute Genomics Platform"/>
            <consortium name="The Broad Institute Genome Sequencing Center for Infectious Disease"/>
            <person name="Wu L."/>
            <person name="Ma J."/>
        </authorList>
    </citation>
    <scope>NUCLEOTIDE SEQUENCE [LARGE SCALE GENOMIC DNA]</scope>
    <source>
        <strain evidence="4">JCM 17110</strain>
    </source>
</reference>
<dbReference type="RefSeq" id="WP_344956035.1">
    <property type="nucleotide sequence ID" value="NZ_BAABCX010000001.1"/>
</dbReference>
<dbReference type="InterPro" id="IPR036374">
    <property type="entry name" value="OxRdtase_Mopterin-bd_sf"/>
</dbReference>
<dbReference type="Proteomes" id="UP001500795">
    <property type="component" value="Unassembled WGS sequence"/>
</dbReference>
<dbReference type="EMBL" id="BAABCX010000001">
    <property type="protein sequence ID" value="GAA3534949.1"/>
    <property type="molecule type" value="Genomic_DNA"/>
</dbReference>
<evidence type="ECO:0000256" key="1">
    <source>
        <dbReference type="SAM" id="SignalP"/>
    </source>
</evidence>
<accession>A0ABP6VKZ2</accession>
<sequence>MYLAKGLSSLLAILLIFIAQTVQAQGPAVLTIIHHDNKQIRFDIAALEAMDTLILRTSTPWSDGVQTFTGVRLSQLLADIGAQHHDIEAQALNNYKTGLDWNTLANYPVIIAFKRNGQPMRIRDKGPLWIIYPLDDYPELRTLNNESKMVWQLHRLVVR</sequence>
<dbReference type="Gene3D" id="3.90.420.10">
    <property type="entry name" value="Oxidoreductase, molybdopterin-binding domain"/>
    <property type="match status" value="1"/>
</dbReference>
<protein>
    <recommendedName>
        <fullName evidence="2">Oxidoreductase molybdopterin-binding domain-containing protein</fullName>
    </recommendedName>
</protein>
<gene>
    <name evidence="3" type="ORF">GCM10022394_13150</name>
</gene>
<dbReference type="Pfam" id="PF00174">
    <property type="entry name" value="Oxidored_molyb"/>
    <property type="match status" value="1"/>
</dbReference>
<dbReference type="InterPro" id="IPR000572">
    <property type="entry name" value="OxRdtase_Mopterin-bd_dom"/>
</dbReference>
<name>A0ABP6VKZ2_9GAMM</name>
<proteinExistence type="predicted"/>